<comment type="caution">
    <text evidence="2">The sequence shown here is derived from an EMBL/GenBank/DDBJ whole genome shotgun (WGS) entry which is preliminary data.</text>
</comment>
<sequence>MAFDLMASARRWRNEKRLPADSAEIAETAQPRASEPADSLRKTCGFSADTPDETTAPATDCGKSATIRNLSAAAEARHDGISANPQNPQPSGIVQPTCDRIGVPERWLYGLLSDDDLQDIEDGSVSGEHLEAFARQRIRDGFGPVGEHQPRSMPARHRPASWKEYQAGWSEAFDTFTHHHTGCDYCTPERGRYCRTGWRLKRYYESVV</sequence>
<dbReference type="AlphaFoldDB" id="A0A2A2I8B8"/>
<feature type="region of interest" description="Disordered" evidence="1">
    <location>
        <begin position="1"/>
        <end position="63"/>
    </location>
</feature>
<protein>
    <submittedName>
        <fullName evidence="2">Uncharacterized protein</fullName>
    </submittedName>
</protein>
<evidence type="ECO:0000256" key="1">
    <source>
        <dbReference type="SAM" id="MobiDB-lite"/>
    </source>
</evidence>
<accession>A0A2A2I8B8</accession>
<keyword evidence="3" id="KW-1185">Reference proteome</keyword>
<evidence type="ECO:0000313" key="3">
    <source>
        <dbReference type="Proteomes" id="UP000218332"/>
    </source>
</evidence>
<reference evidence="2 3" key="1">
    <citation type="submission" date="2017-07" db="EMBL/GenBank/DDBJ databases">
        <title>Tamlnaduibacter salinus (Mi-7) genome sequencing.</title>
        <authorList>
            <person name="Verma A."/>
            <person name="Krishnamurthi S."/>
        </authorList>
    </citation>
    <scope>NUCLEOTIDE SEQUENCE [LARGE SCALE GENOMIC DNA]</scope>
    <source>
        <strain evidence="2 3">Mi-7</strain>
    </source>
</reference>
<evidence type="ECO:0000313" key="2">
    <source>
        <dbReference type="EMBL" id="PAV27534.1"/>
    </source>
</evidence>
<dbReference type="EMBL" id="NMPM01000002">
    <property type="protein sequence ID" value="PAV27534.1"/>
    <property type="molecule type" value="Genomic_DNA"/>
</dbReference>
<dbReference type="Proteomes" id="UP000218332">
    <property type="component" value="Unassembled WGS sequence"/>
</dbReference>
<name>A0A2A2I8B8_9GAMM</name>
<organism evidence="2 3">
    <name type="scientific">Tamilnaduibacter salinus</name>
    <dbReference type="NCBI Taxonomy" id="1484056"/>
    <lineage>
        <taxon>Bacteria</taxon>
        <taxon>Pseudomonadati</taxon>
        <taxon>Pseudomonadota</taxon>
        <taxon>Gammaproteobacteria</taxon>
        <taxon>Pseudomonadales</taxon>
        <taxon>Marinobacteraceae</taxon>
        <taxon>Tamilnaduibacter</taxon>
    </lineage>
</organism>
<gene>
    <name evidence="2" type="ORF">CF392_00270</name>
</gene>
<proteinExistence type="predicted"/>